<reference evidence="12 13" key="1">
    <citation type="submission" date="2022-11" db="UniProtKB">
        <authorList>
            <consortium name="WormBaseParasite"/>
        </authorList>
    </citation>
    <scope>IDENTIFICATION</scope>
</reference>
<dbReference type="PROSITE" id="PS50090">
    <property type="entry name" value="MYB_LIKE"/>
    <property type="match status" value="1"/>
</dbReference>
<dbReference type="WBParaSite" id="PgB05_g063_t06">
    <property type="protein sequence ID" value="PgB05_g063_t06"/>
    <property type="gene ID" value="PgB05_g063"/>
</dbReference>
<dbReference type="AlphaFoldDB" id="A0A914ZJE3"/>
<dbReference type="WBParaSite" id="PgB05_g063_t04">
    <property type="protein sequence ID" value="PgB05_g063_t04"/>
    <property type="gene ID" value="PgB05_g063"/>
</dbReference>
<dbReference type="WBParaSite" id="PgB05_g063_t08">
    <property type="protein sequence ID" value="PgB05_g063_t08"/>
    <property type="gene ID" value="PgB05_g063"/>
</dbReference>
<evidence type="ECO:0000256" key="3">
    <source>
        <dbReference type="ARBA" id="ARBA00023015"/>
    </source>
</evidence>
<dbReference type="WBParaSite" id="PgB05_g063_t07">
    <property type="protein sequence ID" value="PgB05_g063_t07"/>
    <property type="gene ID" value="PgB05_g063"/>
</dbReference>
<feature type="compositionally biased region" description="Basic and acidic residues" evidence="7">
    <location>
        <begin position="38"/>
        <end position="54"/>
    </location>
</feature>
<organism evidence="11 14">
    <name type="scientific">Parascaris univalens</name>
    <name type="common">Nematode worm</name>
    <dbReference type="NCBI Taxonomy" id="6257"/>
    <lineage>
        <taxon>Eukaryota</taxon>
        <taxon>Metazoa</taxon>
        <taxon>Ecdysozoa</taxon>
        <taxon>Nematoda</taxon>
        <taxon>Chromadorea</taxon>
        <taxon>Rhabditida</taxon>
        <taxon>Spirurina</taxon>
        <taxon>Ascaridomorpha</taxon>
        <taxon>Ascaridoidea</taxon>
        <taxon>Ascarididae</taxon>
        <taxon>Parascaris</taxon>
    </lineage>
</organism>
<dbReference type="CDD" id="cd00167">
    <property type="entry name" value="SANT"/>
    <property type="match status" value="1"/>
</dbReference>
<dbReference type="InterPro" id="IPR036388">
    <property type="entry name" value="WH-like_DNA-bd_sf"/>
</dbReference>
<dbReference type="Proteomes" id="UP000887569">
    <property type="component" value="Unplaced"/>
</dbReference>
<dbReference type="SMART" id="SM00717">
    <property type="entry name" value="SANT"/>
    <property type="match status" value="1"/>
</dbReference>
<feature type="compositionally biased region" description="Pro residues" evidence="7">
    <location>
        <begin position="673"/>
        <end position="683"/>
    </location>
</feature>
<dbReference type="InterPro" id="IPR007526">
    <property type="entry name" value="SWIRM"/>
</dbReference>
<feature type="compositionally biased region" description="Low complexity" evidence="7">
    <location>
        <begin position="655"/>
        <end position="672"/>
    </location>
</feature>
<dbReference type="WBParaSite" id="PgB05_g063_t05">
    <property type="protein sequence ID" value="PgB05_g063_t05"/>
    <property type="gene ID" value="PgB05_g063"/>
</dbReference>
<dbReference type="Gene3D" id="1.10.10.60">
    <property type="entry name" value="Homeodomain-like"/>
    <property type="match status" value="1"/>
</dbReference>
<evidence type="ECO:0000256" key="6">
    <source>
        <dbReference type="ARBA" id="ARBA00049655"/>
    </source>
</evidence>
<feature type="domain" description="SWIRM" evidence="9">
    <location>
        <begin position="106"/>
        <end position="203"/>
    </location>
</feature>
<evidence type="ECO:0000259" key="9">
    <source>
        <dbReference type="PROSITE" id="PS50934"/>
    </source>
</evidence>
<dbReference type="FunFam" id="1.10.10.10:FF:000020">
    <property type="entry name" value="SWI/SNF complex subunit SMARCC2 isoform c"/>
    <property type="match status" value="1"/>
</dbReference>
<keyword evidence="4" id="KW-0804">Transcription</keyword>
<proteinExistence type="inferred from homology"/>
<dbReference type="WBParaSite" id="PgB05_g063_t03">
    <property type="protein sequence ID" value="PgB05_g063_t03"/>
    <property type="gene ID" value="PgB05_g063"/>
</dbReference>
<evidence type="ECO:0000259" key="8">
    <source>
        <dbReference type="PROSITE" id="PS50090"/>
    </source>
</evidence>
<sequence length="881" mass="95881">MDTAFCRFALVDLSAERSLRGNISSSKSTMRKSSTKRKREEDDSTSIHDEEDSRSGLTMVSVPKGKEKDAEYTAPKSQKLTDLDEETAKDGKDSEEGNVIEQTHYIIIPSYSSWFDYNAIHQIEKRGLPEFFNGRNKSKTPEVYVAYRNFMIDTYRLNPFEYLSSTACRRNLGGDVCAILRVHSFLEQWGLINYQVDAEARPAPVAPPCTSHFMVLADTPMGLQPVQPTPPSSQLDETKKEKEDENTKEEERTSVKMERLGDAGLKTDQYAKQLTAMKTRGAAPGRDWTDQETLLLLEALEMFKDDWNKVADHVGSRTQDECIMRFLQLPIQDPYLEEGGAEVEILGPLAYQPIPFSQSGNPIMSTVAFLASVVDPRVAASATKAAIEEFAKMKEEVPPLVVEAHTRNVEATSASRGDKVEGGVGLNVSGIATDDKEKNKTEEQKKENEEPVGTTEKKKENETNSAETADKEESRSAINENIQAAAAAALAAAAVKAKHLATIEERRIKSLVAQLVETQMKKLEMKLRHFDELEAIMDKEREALEYQRQQLILERQSFHMDQLRYLEQRAKHEAHSKLVSSGQLPPTLPPGFEVAGPPQPQQQVQVAVPPAPAPQTAAAGTPAASGTAGTPMAAPTPQSQQQGADGEQKMDTSEPPAAAATPTQPPSTTASAPTPPVSVPSVPPQSVVAASPVPQQLPPANVQQPPPPQIVPPVAVPPSQQPQYPPAAPPQAQPQQQQPYPPQSVYAQQQYAQYAQNAAPQQYPQSYQGGPAQAYYGQPGTRPPYPQQYAQRPPYQQPIQAYGQPVRGGGFPPGAAGAAPAQSYGYPQGYPPQGAQYGVPPAGYAHAQPPQQAPPTSIPQSMDSSDAATPPMHQGTPSAQQ</sequence>
<dbReference type="InterPro" id="IPR001005">
    <property type="entry name" value="SANT/Myb"/>
</dbReference>
<feature type="region of interest" description="Disordered" evidence="7">
    <location>
        <begin position="20"/>
        <end position="96"/>
    </location>
</feature>
<dbReference type="SUPFAM" id="SSF46689">
    <property type="entry name" value="Homeodomain-like"/>
    <property type="match status" value="2"/>
</dbReference>
<feature type="compositionally biased region" description="Low complexity" evidence="7">
    <location>
        <begin position="601"/>
        <end position="638"/>
    </location>
</feature>
<comment type="subcellular location">
    <subcellularLocation>
        <location evidence="1">Nucleus</location>
    </subcellularLocation>
</comment>
<keyword evidence="3" id="KW-0805">Transcription regulation</keyword>
<dbReference type="GO" id="GO:0045202">
    <property type="term" value="C:synapse"/>
    <property type="evidence" value="ECO:0007669"/>
    <property type="project" value="TreeGrafter"/>
</dbReference>
<dbReference type="PANTHER" id="PTHR15381:SF1">
    <property type="entry name" value="CHONDROITIN SULFATE PROTEOGLYCAN 5"/>
    <property type="match status" value="1"/>
</dbReference>
<dbReference type="InterPro" id="IPR017884">
    <property type="entry name" value="SANT_dom"/>
</dbReference>
<evidence type="ECO:0000259" key="10">
    <source>
        <dbReference type="PROSITE" id="PS51293"/>
    </source>
</evidence>
<dbReference type="GO" id="GO:0006355">
    <property type="term" value="P:regulation of DNA-templated transcription"/>
    <property type="evidence" value="ECO:0007669"/>
    <property type="project" value="UniProtKB-ARBA"/>
</dbReference>
<feature type="region of interest" description="Disordered" evidence="7">
    <location>
        <begin position="574"/>
        <end position="881"/>
    </location>
</feature>
<feature type="domain" description="Myb-like" evidence="8">
    <location>
        <begin position="288"/>
        <end position="330"/>
    </location>
</feature>
<keyword evidence="11" id="KW-1185">Reference proteome</keyword>
<dbReference type="GO" id="GO:0016514">
    <property type="term" value="C:SWI/SNF complex"/>
    <property type="evidence" value="ECO:0007669"/>
    <property type="project" value="UniProtKB-ARBA"/>
</dbReference>
<dbReference type="PROSITE" id="PS50934">
    <property type="entry name" value="SWIRM"/>
    <property type="match status" value="1"/>
</dbReference>
<feature type="compositionally biased region" description="Basic and acidic residues" evidence="7">
    <location>
        <begin position="433"/>
        <end position="475"/>
    </location>
</feature>
<keyword evidence="2" id="KW-0156">Chromatin regulator</keyword>
<dbReference type="PANTHER" id="PTHR15381">
    <property type="entry name" value="CHONDROITIN SULFATE PROTEOGLYCAN 5 -RELATED"/>
    <property type="match status" value="1"/>
</dbReference>
<accession>A0A914ZJE3</accession>
<dbReference type="GO" id="GO:0048858">
    <property type="term" value="P:cell projection morphogenesis"/>
    <property type="evidence" value="ECO:0007669"/>
    <property type="project" value="TreeGrafter"/>
</dbReference>
<dbReference type="FunFam" id="1.10.10.60:FF:000014">
    <property type="entry name" value="SWI/SNF complex subunit SMARCC2 isoform C"/>
    <property type="match status" value="1"/>
</dbReference>
<evidence type="ECO:0000256" key="1">
    <source>
        <dbReference type="ARBA" id="ARBA00004123"/>
    </source>
</evidence>
<feature type="compositionally biased region" description="Basic and acidic residues" evidence="7">
    <location>
        <begin position="79"/>
        <end position="95"/>
    </location>
</feature>
<protein>
    <submittedName>
        <fullName evidence="12 13">SWI/SNF complex subunit SMARCC2</fullName>
    </submittedName>
</protein>
<evidence type="ECO:0000313" key="12">
    <source>
        <dbReference type="WBParaSite" id="PgB05_g063_t03"/>
    </source>
</evidence>
<feature type="compositionally biased region" description="Low complexity" evidence="7">
    <location>
        <begin position="787"/>
        <end position="802"/>
    </location>
</feature>
<dbReference type="Pfam" id="PF04433">
    <property type="entry name" value="SWIRM"/>
    <property type="match status" value="1"/>
</dbReference>
<evidence type="ECO:0000313" key="13">
    <source>
        <dbReference type="WBParaSite" id="PgB05_g063_t04"/>
    </source>
</evidence>
<feature type="region of interest" description="Disordered" evidence="7">
    <location>
        <begin position="221"/>
        <end position="254"/>
    </location>
</feature>
<feature type="compositionally biased region" description="Low complexity" evidence="7">
    <location>
        <begin position="840"/>
        <end position="850"/>
    </location>
</feature>
<dbReference type="InterPro" id="IPR032451">
    <property type="entry name" value="SMARCC_C"/>
</dbReference>
<feature type="region of interest" description="Disordered" evidence="7">
    <location>
        <begin position="408"/>
        <end position="476"/>
    </location>
</feature>
<dbReference type="Gene3D" id="1.10.10.10">
    <property type="entry name" value="Winged helix-like DNA-binding domain superfamily/Winged helix DNA-binding domain"/>
    <property type="match status" value="1"/>
</dbReference>
<evidence type="ECO:0000256" key="5">
    <source>
        <dbReference type="ARBA" id="ARBA00023242"/>
    </source>
</evidence>
<dbReference type="Pfam" id="PF16498">
    <property type="entry name" value="SWIRM-assoc_3"/>
    <property type="match status" value="1"/>
</dbReference>
<dbReference type="Pfam" id="PF00249">
    <property type="entry name" value="Myb_DNA-binding"/>
    <property type="match status" value="1"/>
</dbReference>
<keyword evidence="5" id="KW-0539">Nucleus</keyword>
<dbReference type="PROSITE" id="PS51293">
    <property type="entry name" value="SANT"/>
    <property type="match status" value="1"/>
</dbReference>
<dbReference type="InterPro" id="IPR009057">
    <property type="entry name" value="Homeodomain-like_sf"/>
</dbReference>
<evidence type="ECO:0000313" key="14">
    <source>
        <dbReference type="WBParaSite" id="PgB05_g063_t07"/>
    </source>
</evidence>
<dbReference type="WBParaSite" id="PgB05_g063_t11">
    <property type="protein sequence ID" value="PgB05_g063_t11"/>
    <property type="gene ID" value="PgB05_g063"/>
</dbReference>
<feature type="compositionally biased region" description="Low complexity" evidence="7">
    <location>
        <begin position="733"/>
        <end position="773"/>
    </location>
</feature>
<dbReference type="GO" id="GO:0006325">
    <property type="term" value="P:chromatin organization"/>
    <property type="evidence" value="ECO:0007669"/>
    <property type="project" value="UniProtKB-KW"/>
</dbReference>
<feature type="compositionally biased region" description="Pro residues" evidence="7">
    <location>
        <begin position="704"/>
        <end position="732"/>
    </location>
</feature>
<comment type="similarity">
    <text evidence="6">Belongs to the SMARCC family.</text>
</comment>
<feature type="compositionally biased region" description="Basic and acidic residues" evidence="7">
    <location>
        <begin position="236"/>
        <end position="254"/>
    </location>
</feature>
<feature type="compositionally biased region" description="Low complexity" evidence="7">
    <location>
        <begin position="684"/>
        <end position="703"/>
    </location>
</feature>
<evidence type="ECO:0000256" key="7">
    <source>
        <dbReference type="SAM" id="MobiDB-lite"/>
    </source>
</evidence>
<dbReference type="Pfam" id="PF16495">
    <property type="entry name" value="SWIRM-assoc_1"/>
    <property type="match status" value="1"/>
</dbReference>
<dbReference type="InterPro" id="IPR032448">
    <property type="entry name" value="SWIRM-assoc"/>
</dbReference>
<evidence type="ECO:0000256" key="4">
    <source>
        <dbReference type="ARBA" id="ARBA00023163"/>
    </source>
</evidence>
<feature type="domain" description="SANT" evidence="10">
    <location>
        <begin position="283"/>
        <end position="334"/>
    </location>
</feature>
<evidence type="ECO:0000256" key="2">
    <source>
        <dbReference type="ARBA" id="ARBA00022853"/>
    </source>
</evidence>
<name>A0A914ZJE3_PARUN</name>
<evidence type="ECO:0000313" key="11">
    <source>
        <dbReference type="Proteomes" id="UP000887569"/>
    </source>
</evidence>